<evidence type="ECO:0000313" key="5">
    <source>
        <dbReference type="EMBL" id="KFU77586.1"/>
    </source>
</evidence>
<dbReference type="GO" id="GO:0016491">
    <property type="term" value="F:oxidoreductase activity"/>
    <property type="evidence" value="ECO:0007669"/>
    <property type="project" value="UniProtKB-KW"/>
</dbReference>
<dbReference type="PANTHER" id="PTHR43408:SF2">
    <property type="entry name" value="FMN REDUCTASE (NADPH)"/>
    <property type="match status" value="1"/>
</dbReference>
<accession>A0A2P2FLI0</accession>
<dbReference type="InterPro" id="IPR029039">
    <property type="entry name" value="Flavoprotein-like_sf"/>
</dbReference>
<protein>
    <submittedName>
        <fullName evidence="5">NADPH-dependent FMN reductase</fullName>
    </submittedName>
</protein>
<organism evidence="5 6">
    <name type="scientific">Amycolatopsis lurida NRRL 2430</name>
    <dbReference type="NCBI Taxonomy" id="1460371"/>
    <lineage>
        <taxon>Bacteria</taxon>
        <taxon>Bacillati</taxon>
        <taxon>Actinomycetota</taxon>
        <taxon>Actinomycetes</taxon>
        <taxon>Pseudonocardiales</taxon>
        <taxon>Pseudonocardiaceae</taxon>
        <taxon>Amycolatopsis</taxon>
    </lineage>
</organism>
<sequence>MTTIAVVTAGLSRPSSTRLLADKLAAATRSVLPDVRIEVIELRDLAVDVTKNMLTGFPSPALRTAIDTVTSADGLIAVTPVFTASYSGLFKSFFDVLDRKALDGKPVLIGATGGTERHSLVLDFALRPLFAYLRAEPVATAVYAASSDWASPGDLDTRASRAGREFAARLSAEATAAAPDSGFVPFEQLLRAGE</sequence>
<keyword evidence="1" id="KW-0285">Flavoprotein</keyword>
<dbReference type="Gene3D" id="3.40.50.360">
    <property type="match status" value="1"/>
</dbReference>
<dbReference type="NCBIfam" id="TIGR04037">
    <property type="entry name" value="LLM_duo_CE1759"/>
    <property type="match status" value="1"/>
</dbReference>
<evidence type="ECO:0000313" key="6">
    <source>
        <dbReference type="Proteomes" id="UP000256220"/>
    </source>
</evidence>
<feature type="domain" description="NADPH-dependent FMN reductase-like" evidence="4">
    <location>
        <begin position="3"/>
        <end position="149"/>
    </location>
</feature>
<dbReference type="InterPro" id="IPR051814">
    <property type="entry name" value="NAD(P)H-dep_FMN_reductase"/>
</dbReference>
<dbReference type="PANTHER" id="PTHR43408">
    <property type="entry name" value="FMN REDUCTASE (NADPH)"/>
    <property type="match status" value="1"/>
</dbReference>
<evidence type="ECO:0000256" key="1">
    <source>
        <dbReference type="ARBA" id="ARBA00022630"/>
    </source>
</evidence>
<evidence type="ECO:0000256" key="3">
    <source>
        <dbReference type="ARBA" id="ARBA00023002"/>
    </source>
</evidence>
<dbReference type="InterPro" id="IPR023932">
    <property type="entry name" value="CE1759_FMN_reduct"/>
</dbReference>
<evidence type="ECO:0000256" key="2">
    <source>
        <dbReference type="ARBA" id="ARBA00022643"/>
    </source>
</evidence>
<reference evidence="5 6" key="1">
    <citation type="journal article" date="2014" name="Genome Announc.">
        <title>Draft Genome Sequence of Amycolatopsis lurida NRRL 2430, Producer of the Glycopeptide Family Antibiotic Ristocetin.</title>
        <authorList>
            <person name="Kwun M.J."/>
            <person name="Hong H.J."/>
        </authorList>
    </citation>
    <scope>NUCLEOTIDE SEQUENCE [LARGE SCALE GENOMIC DNA]</scope>
    <source>
        <strain evidence="5 6">NRRL 2430</strain>
    </source>
</reference>
<name>A0A2P2FLI0_AMYLU</name>
<proteinExistence type="predicted"/>
<keyword evidence="6" id="KW-1185">Reference proteome</keyword>
<dbReference type="EMBL" id="JFBM01000031">
    <property type="protein sequence ID" value="KFU77586.1"/>
    <property type="molecule type" value="Genomic_DNA"/>
</dbReference>
<keyword evidence="2" id="KW-0288">FMN</keyword>
<dbReference type="AlphaFoldDB" id="A0A2P2FLI0"/>
<evidence type="ECO:0000259" key="4">
    <source>
        <dbReference type="Pfam" id="PF03358"/>
    </source>
</evidence>
<comment type="caution">
    <text evidence="5">The sequence shown here is derived from an EMBL/GenBank/DDBJ whole genome shotgun (WGS) entry which is preliminary data.</text>
</comment>
<keyword evidence="3" id="KW-0560">Oxidoreductase</keyword>
<dbReference type="SUPFAM" id="SSF52218">
    <property type="entry name" value="Flavoproteins"/>
    <property type="match status" value="1"/>
</dbReference>
<dbReference type="Proteomes" id="UP000256220">
    <property type="component" value="Unassembled WGS sequence"/>
</dbReference>
<dbReference type="InterPro" id="IPR005025">
    <property type="entry name" value="FMN_Rdtase-like_dom"/>
</dbReference>
<dbReference type="Pfam" id="PF03358">
    <property type="entry name" value="FMN_red"/>
    <property type="match status" value="1"/>
</dbReference>
<gene>
    <name evidence="5" type="ORF">BB31_29535</name>
</gene>
<dbReference type="RefSeq" id="WP_034317706.1">
    <property type="nucleotide sequence ID" value="NZ_JFBM01000031.1"/>
</dbReference>